<protein>
    <recommendedName>
        <fullName evidence="12">G-protein coupled receptors family 1 profile domain-containing protein</fullName>
    </recommendedName>
</protein>
<evidence type="ECO:0000313" key="13">
    <source>
        <dbReference type="EMBL" id="CAB3365301.1"/>
    </source>
</evidence>
<evidence type="ECO:0000256" key="6">
    <source>
        <dbReference type="ARBA" id="ARBA00023136"/>
    </source>
</evidence>
<evidence type="ECO:0000256" key="8">
    <source>
        <dbReference type="ARBA" id="ARBA00023180"/>
    </source>
</evidence>
<evidence type="ECO:0000256" key="10">
    <source>
        <dbReference type="RuleBase" id="RU046427"/>
    </source>
</evidence>
<keyword evidence="4 10" id="KW-1133">Transmembrane helix</keyword>
<keyword evidence="3 10" id="KW-0812">Transmembrane</keyword>
<dbReference type="PANTHER" id="PTHR45695">
    <property type="entry name" value="LEUCOKININ RECEPTOR-RELATED"/>
    <property type="match status" value="1"/>
</dbReference>
<dbReference type="SUPFAM" id="SSF81321">
    <property type="entry name" value="Family A G protein-coupled receptor-like"/>
    <property type="match status" value="1"/>
</dbReference>
<evidence type="ECO:0000256" key="9">
    <source>
        <dbReference type="ARBA" id="ARBA00023224"/>
    </source>
</evidence>
<evidence type="ECO:0000256" key="4">
    <source>
        <dbReference type="ARBA" id="ARBA00022989"/>
    </source>
</evidence>
<proteinExistence type="inferred from homology"/>
<name>A0A8S1CAC7_9INSE</name>
<keyword evidence="8 10" id="KW-0325">Glycoprotein</keyword>
<feature type="region of interest" description="Disordered" evidence="11">
    <location>
        <begin position="492"/>
        <end position="548"/>
    </location>
</feature>
<evidence type="ECO:0000256" key="5">
    <source>
        <dbReference type="ARBA" id="ARBA00023040"/>
    </source>
</evidence>
<feature type="transmembrane region" description="Helical" evidence="10">
    <location>
        <begin position="215"/>
        <end position="240"/>
    </location>
</feature>
<dbReference type="PANTHER" id="PTHR45695:SF22">
    <property type="entry name" value="G-PROTEIN COUPLED RECEPTORS FAMILY 1 PROFILE DOMAIN-CONTAINING PROTEIN"/>
    <property type="match status" value="1"/>
</dbReference>
<dbReference type="GO" id="GO:0005000">
    <property type="term" value="F:vasopressin receptor activity"/>
    <property type="evidence" value="ECO:0007669"/>
    <property type="project" value="InterPro"/>
</dbReference>
<evidence type="ECO:0000313" key="14">
    <source>
        <dbReference type="Proteomes" id="UP000494165"/>
    </source>
</evidence>
<comment type="caution">
    <text evidence="13">The sequence shown here is derived from an EMBL/GenBank/DDBJ whole genome shotgun (WGS) entry which is preliminary data.</text>
</comment>
<dbReference type="SMART" id="SM01381">
    <property type="entry name" value="7TM_GPCR_Srsx"/>
    <property type="match status" value="1"/>
</dbReference>
<comment type="subcellular location">
    <subcellularLocation>
        <location evidence="1 10">Cell membrane</location>
        <topology evidence="1 10">Multi-pass membrane protein</topology>
    </subcellularLocation>
</comment>
<accession>A0A8S1CAC7</accession>
<gene>
    <name evidence="13" type="ORF">CLODIP_2_CD06187</name>
</gene>
<dbReference type="PROSITE" id="PS50262">
    <property type="entry name" value="G_PROTEIN_RECEP_F1_2"/>
    <property type="match status" value="1"/>
</dbReference>
<reference evidence="13 14" key="1">
    <citation type="submission" date="2020-04" db="EMBL/GenBank/DDBJ databases">
        <authorList>
            <person name="Alioto T."/>
            <person name="Alioto T."/>
            <person name="Gomez Garrido J."/>
        </authorList>
    </citation>
    <scope>NUCLEOTIDE SEQUENCE [LARGE SCALE GENOMIC DNA]</scope>
</reference>
<dbReference type="CDD" id="cd15382">
    <property type="entry name" value="7tmA_AKHR"/>
    <property type="match status" value="1"/>
</dbReference>
<dbReference type="OrthoDB" id="6435638at2759"/>
<keyword evidence="9 10" id="KW-0807">Transducer</keyword>
<dbReference type="Proteomes" id="UP000494165">
    <property type="component" value="Unassembled WGS sequence"/>
</dbReference>
<comment type="caution">
    <text evidence="10">Lacks conserved residue(s) required for the propagation of feature annotation.</text>
</comment>
<evidence type="ECO:0000256" key="2">
    <source>
        <dbReference type="ARBA" id="ARBA00022475"/>
    </source>
</evidence>
<dbReference type="InterPro" id="IPR001817">
    <property type="entry name" value="Vasoprsn_rcpt"/>
</dbReference>
<evidence type="ECO:0000259" key="12">
    <source>
        <dbReference type="PROSITE" id="PS50262"/>
    </source>
</evidence>
<dbReference type="InterPro" id="IPR000276">
    <property type="entry name" value="GPCR_Rhodpsn"/>
</dbReference>
<keyword evidence="5 10" id="KW-0297">G-protein coupled receptor</keyword>
<dbReference type="EMBL" id="CADEPI010000020">
    <property type="protein sequence ID" value="CAB3365301.1"/>
    <property type="molecule type" value="Genomic_DNA"/>
</dbReference>
<evidence type="ECO:0000256" key="11">
    <source>
        <dbReference type="SAM" id="MobiDB-lite"/>
    </source>
</evidence>
<feature type="domain" description="G-protein coupled receptors family 1 profile" evidence="12">
    <location>
        <begin position="66"/>
        <end position="338"/>
    </location>
</feature>
<feature type="transmembrane region" description="Helical" evidence="10">
    <location>
        <begin position="49"/>
        <end position="74"/>
    </location>
</feature>
<dbReference type="Gene3D" id="1.20.1070.10">
    <property type="entry name" value="Rhodopsin 7-helix transmembrane proteins"/>
    <property type="match status" value="1"/>
</dbReference>
<dbReference type="AlphaFoldDB" id="A0A8S1CAC7"/>
<feature type="transmembrane region" description="Helical" evidence="10">
    <location>
        <begin position="86"/>
        <end position="105"/>
    </location>
</feature>
<dbReference type="PRINTS" id="PR00896">
    <property type="entry name" value="VASOPRESSINR"/>
</dbReference>
<dbReference type="InterPro" id="IPR017452">
    <property type="entry name" value="GPCR_Rhodpsn_7TM"/>
</dbReference>
<dbReference type="PRINTS" id="PR00237">
    <property type="entry name" value="GPCRRHODOPSN"/>
</dbReference>
<feature type="transmembrane region" description="Helical" evidence="10">
    <location>
        <begin position="166"/>
        <end position="188"/>
    </location>
</feature>
<sequence>MDAAEENFVAKISDEQLVGNLSVWRNGSDVYDGDAEPTLPPELRFNTGALVAIIVYSSLFVVAAVGNVTVFVTLYRNRHRKSRINLMIMHLAIADMVVTFVMIPLEVGWRATTQWLAGNAACKILLFLRAFGLYLSSMVLVCVSLDRYFAILYPLRVNDARRRGKMMLILAWVVSIICSMPQSIVFHVSQHPDYKDFWQCVTFGSFPSQKEETAYNLFCVLVMYFIPLIVICFAYSRILWEIFKKSRENKEDNIRGGRYQGRMPLRRSDMSNIERARSRTLRMTLIIVLVFIWCWTPYVVMTLWYMFDRESATHVEGWIQDSLFMMAVSNSCMNPFVYGAYAMNFQQEFWRCVSCVCCRRSKKDRNIVGVSKVIEQTKPRPDTIIIRVHKCLLSIFKANSNTAATRSTGVPPGLLRPGPSPRYRPVMPGTSAMCKGSKMLSIPEANPEFLSFQLSGNSKASVDSIAEYSYNSVAFYSEPLQVYDRDEEERWRHRQRGGTAASTRVKASPSIDRLEGLRSPSGNQMNEERVSSFPRWQGTSEVHLEPPP</sequence>
<dbReference type="GO" id="GO:0005886">
    <property type="term" value="C:plasma membrane"/>
    <property type="evidence" value="ECO:0007669"/>
    <property type="project" value="UniProtKB-SubCell"/>
</dbReference>
<evidence type="ECO:0000256" key="1">
    <source>
        <dbReference type="ARBA" id="ARBA00004651"/>
    </source>
</evidence>
<keyword evidence="14" id="KW-1185">Reference proteome</keyword>
<feature type="transmembrane region" description="Helical" evidence="10">
    <location>
        <begin position="285"/>
        <end position="307"/>
    </location>
</feature>
<comment type="similarity">
    <text evidence="10">Belongs to the G-protein coupled receptor 1 family. Vasopressin/oxytocin receptor subfamily.</text>
</comment>
<keyword evidence="6 10" id="KW-0472">Membrane</keyword>
<organism evidence="13 14">
    <name type="scientific">Cloeon dipterum</name>
    <dbReference type="NCBI Taxonomy" id="197152"/>
    <lineage>
        <taxon>Eukaryota</taxon>
        <taxon>Metazoa</taxon>
        <taxon>Ecdysozoa</taxon>
        <taxon>Arthropoda</taxon>
        <taxon>Hexapoda</taxon>
        <taxon>Insecta</taxon>
        <taxon>Pterygota</taxon>
        <taxon>Palaeoptera</taxon>
        <taxon>Ephemeroptera</taxon>
        <taxon>Pisciforma</taxon>
        <taxon>Baetidae</taxon>
        <taxon>Cloeon</taxon>
    </lineage>
</organism>
<evidence type="ECO:0000256" key="7">
    <source>
        <dbReference type="ARBA" id="ARBA00023170"/>
    </source>
</evidence>
<feature type="transmembrane region" description="Helical" evidence="10">
    <location>
        <begin position="125"/>
        <end position="145"/>
    </location>
</feature>
<keyword evidence="7 10" id="KW-0675">Receptor</keyword>
<dbReference type="PROSITE" id="PS00237">
    <property type="entry name" value="G_PROTEIN_RECEP_F1_1"/>
    <property type="match status" value="1"/>
</dbReference>
<evidence type="ECO:0000256" key="3">
    <source>
        <dbReference type="ARBA" id="ARBA00022692"/>
    </source>
</evidence>
<dbReference type="Pfam" id="PF00001">
    <property type="entry name" value="7tm_1"/>
    <property type="match status" value="1"/>
</dbReference>
<keyword evidence="2" id="KW-1003">Cell membrane</keyword>